<keyword evidence="3" id="KW-1185">Reference proteome</keyword>
<evidence type="ECO:0000313" key="3">
    <source>
        <dbReference type="Proteomes" id="UP000662904"/>
    </source>
</evidence>
<keyword evidence="1" id="KW-0732">Signal</keyword>
<reference evidence="2" key="1">
    <citation type="submission" date="2020-07" db="EMBL/GenBank/DDBJ databases">
        <title>Koleobacter methoxysyntrophicus gen. nov., sp. nov., a novel anaerobic bacterium isolated from deep subsurface oil field and proposal of Koleobacterales ord. nov. in the phylum Firmicutes.</title>
        <authorList>
            <person name="Sakamoto S."/>
            <person name="Tamaki H."/>
        </authorList>
    </citation>
    <scope>NUCLEOTIDE SEQUENCE</scope>
    <source>
        <strain evidence="2">NRmbB1</strain>
    </source>
</reference>
<dbReference type="Gene3D" id="3.40.50.1820">
    <property type="entry name" value="alpha/beta hydrolase"/>
    <property type="match status" value="1"/>
</dbReference>
<dbReference type="RefSeq" id="WP_206708281.1">
    <property type="nucleotide sequence ID" value="NZ_CP059066.1"/>
</dbReference>
<feature type="chain" id="PRO_5039518827" evidence="1">
    <location>
        <begin position="23"/>
        <end position="469"/>
    </location>
</feature>
<feature type="signal peptide" evidence="1">
    <location>
        <begin position="1"/>
        <end position="22"/>
    </location>
</feature>
<proteinExistence type="predicted"/>
<dbReference type="Proteomes" id="UP000662904">
    <property type="component" value="Chromosome"/>
</dbReference>
<dbReference type="InterPro" id="IPR029058">
    <property type="entry name" value="AB_hydrolase_fold"/>
</dbReference>
<dbReference type="KEGG" id="kme:H0A61_00366"/>
<dbReference type="InterPro" id="IPR002918">
    <property type="entry name" value="Lipase_EstA/Esterase_EstB"/>
</dbReference>
<dbReference type="Pfam" id="PF01674">
    <property type="entry name" value="Lipase_2"/>
    <property type="match status" value="1"/>
</dbReference>
<accession>A0A8A0RLE3</accession>
<dbReference type="GO" id="GO:0016787">
    <property type="term" value="F:hydrolase activity"/>
    <property type="evidence" value="ECO:0007669"/>
    <property type="project" value="InterPro"/>
</dbReference>
<dbReference type="SUPFAM" id="SSF53474">
    <property type="entry name" value="alpha/beta-Hydrolases"/>
    <property type="match status" value="1"/>
</dbReference>
<dbReference type="AlphaFoldDB" id="A0A8A0RLE3"/>
<name>A0A8A0RLE3_9FIRM</name>
<sequence>MKRVKKWWFISLVAATLLAVTAGNPFIPLNSTKAESGSPTLIATATDPFPWEKVELWASSKSEMINGQEPIVKFSLPRNNKVRNWFPGDIYVEDGQSSSYEDYNFGSYGHLASNKYFLLGYGPGWQNATKPYPVLLVHGARDDMNRAWAHPWDHQTPSTIENPGLMQYLSERGYAVFAISFAHTHGNNLIQAQLLADAIEVIKSKTGASKVDIVAHSKGNLAAISYMSSLNQEWTDTTWMTDYRGDVRKYIAVASPFKGIDTMFRYYTANLTVIEDNLNSPVAFWEAYIYYAYRYYKRWDMSHTYKDNFFQGQTQLLHNWVEDPEHPIDFNAESWTAGDLNETMYKLYYGGQSLYITSEGIDNVIANPNGNTGTSNFIAKMNGKGLDPGVDLYVLYGTNQVWDYTWWGYPIGEKADASDGLLFVASATYVTGVTKRGAKLKDIKSFDYNHLDIARLEPAMAYIESKLAE</sequence>
<organism evidence="2 3">
    <name type="scientific">Koleobacter methoxysyntrophicus</name>
    <dbReference type="NCBI Taxonomy" id="2751313"/>
    <lineage>
        <taxon>Bacteria</taxon>
        <taxon>Bacillati</taxon>
        <taxon>Bacillota</taxon>
        <taxon>Clostridia</taxon>
        <taxon>Koleobacterales</taxon>
        <taxon>Koleobacteraceae</taxon>
        <taxon>Koleobacter</taxon>
    </lineage>
</organism>
<dbReference type="GO" id="GO:0016042">
    <property type="term" value="P:lipid catabolic process"/>
    <property type="evidence" value="ECO:0007669"/>
    <property type="project" value="InterPro"/>
</dbReference>
<evidence type="ECO:0000313" key="2">
    <source>
        <dbReference type="EMBL" id="QSQ08046.1"/>
    </source>
</evidence>
<evidence type="ECO:0000256" key="1">
    <source>
        <dbReference type="SAM" id="SignalP"/>
    </source>
</evidence>
<protein>
    <submittedName>
        <fullName evidence="2">Uncharacterized protein</fullName>
    </submittedName>
</protein>
<gene>
    <name evidence="2" type="ORF">H0A61_00366</name>
</gene>
<dbReference type="EMBL" id="CP059066">
    <property type="protein sequence ID" value="QSQ08046.1"/>
    <property type="molecule type" value="Genomic_DNA"/>
</dbReference>